<evidence type="ECO:0000313" key="3">
    <source>
        <dbReference type="Proteomes" id="UP001598019"/>
    </source>
</evidence>
<comment type="caution">
    <text evidence="2">The sequence shown here is derived from an EMBL/GenBank/DDBJ whole genome shotgun (WGS) entry which is preliminary data.</text>
</comment>
<dbReference type="RefSeq" id="WP_377980846.1">
    <property type="nucleotide sequence ID" value="NZ_JBBKXX010000002.1"/>
</dbReference>
<dbReference type="Proteomes" id="UP001598019">
    <property type="component" value="Unassembled WGS sequence"/>
</dbReference>
<sequence length="439" mass="47828">MRRLLILLFFLPLGVFGHSPQISTFALVRDSKGQWTAHLSASLEAFESALGNKKFSSAEAFQKELIQQVKSAIKIKSGVLQLVTLNDGQCHLGHQTDLKFTLIGLPADAAKISVENELFKELNSHLMVFKVIDGATESNQFVLQSSNHFSAQVHIQPTGITVDSEQAFNYYYLLFIAPILLLLLLKYPMKKSISVVTLATLFFACSTDDSTVTPAASSAEVPAVYKKIYGASSVTSDGTTISIKVNGLPDHKSPYYATTNSLYQSYSGLTFGGYIFEKNPNSIIEQSATFKIPANPVMATNHAATPLGPIGIALNGVPFFNQYAGPNNQELKGEMAGFDQFYGHPQNSGVYHYHVEPLHLTTVKSTKSGLMGFLLDGFPVYGPQEETGSAVTNANLDVYHGHSHATVDYPNGIYHYHFTSEAPYLNGNGFYGTPGTLTQ</sequence>
<reference evidence="2 3" key="1">
    <citation type="submission" date="2024-03" db="EMBL/GenBank/DDBJ databases">
        <title>Aquirufa genome sequencing.</title>
        <authorList>
            <person name="Pitt A."/>
            <person name="Hahn M.W."/>
        </authorList>
    </citation>
    <scope>NUCLEOTIDE SEQUENCE [LARGE SCALE GENOMIC DNA]</scope>
    <source>
        <strain evidence="2 3">HETE-83D</strain>
    </source>
</reference>
<organism evidence="2 3">
    <name type="scientific">Aquirufa esocilacus</name>
    <dbReference type="NCBI Taxonomy" id="3096513"/>
    <lineage>
        <taxon>Bacteria</taxon>
        <taxon>Pseudomonadati</taxon>
        <taxon>Bacteroidota</taxon>
        <taxon>Cytophagia</taxon>
        <taxon>Cytophagales</taxon>
        <taxon>Flectobacillaceae</taxon>
        <taxon>Aquirufa</taxon>
    </lineage>
</organism>
<feature type="domain" description="YHYH" evidence="1">
    <location>
        <begin position="392"/>
        <end position="425"/>
    </location>
</feature>
<name>A0ABW6DIE3_9BACT</name>
<dbReference type="Pfam" id="PF14240">
    <property type="entry name" value="YHYH"/>
    <property type="match status" value="2"/>
</dbReference>
<keyword evidence="3" id="KW-1185">Reference proteome</keyword>
<dbReference type="PANTHER" id="PTHR30289">
    <property type="entry name" value="UNCHARACTERIZED PROTEIN YBCL-RELATED"/>
    <property type="match status" value="1"/>
</dbReference>
<evidence type="ECO:0000259" key="1">
    <source>
        <dbReference type="Pfam" id="PF14240"/>
    </source>
</evidence>
<dbReference type="EMBL" id="JBBKXX010000002">
    <property type="protein sequence ID" value="MFD3408458.1"/>
    <property type="molecule type" value="Genomic_DNA"/>
</dbReference>
<protein>
    <submittedName>
        <fullName evidence="2">YHYH protein</fullName>
    </submittedName>
</protein>
<proteinExistence type="predicted"/>
<accession>A0ABW6DIE3</accession>
<dbReference type="InterPro" id="IPR025924">
    <property type="entry name" value="YHYH_dom"/>
</dbReference>
<dbReference type="PANTHER" id="PTHR30289:SF8">
    <property type="entry name" value="YHYH DOMAIN-CONTAINING PROTEIN"/>
    <property type="match status" value="1"/>
</dbReference>
<gene>
    <name evidence="2" type="ORF">SKC37_07305</name>
</gene>
<evidence type="ECO:0000313" key="2">
    <source>
        <dbReference type="EMBL" id="MFD3408458.1"/>
    </source>
</evidence>
<feature type="domain" description="YHYH" evidence="1">
    <location>
        <begin position="289"/>
        <end position="384"/>
    </location>
</feature>